<protein>
    <submittedName>
        <fullName evidence="1">Uncharacterized protein</fullName>
    </submittedName>
</protein>
<dbReference type="EMBL" id="NIXP01000119">
    <property type="protein sequence ID" value="OWR29248.1"/>
    <property type="molecule type" value="Genomic_DNA"/>
</dbReference>
<sequence length="199" mass="21468">MSCDHSFRWMDEVVMKTRRFILIALGMLPAAAGFPAVSPRVDFVSKAFRDGSFIPHVYSERDVLRRYGDGEMVVDAAGLIRRRYLDPTTRLEVLITSNPDVAPEFRTIDEIRVSSISAGQPAAGRTESLRGVKLKGVAMGDPASKAASAAGAHGQMDTEQATLGSFKVERTCGFSEGGSSICFYVRDGKVVAMALGFGP</sequence>
<dbReference type="Proteomes" id="UP000197904">
    <property type="component" value="Unassembled WGS sequence"/>
</dbReference>
<dbReference type="AlphaFoldDB" id="A0A246KV12"/>
<reference evidence="1 2" key="1">
    <citation type="submission" date="2017-06" db="EMBL/GenBank/DDBJ databases">
        <authorList>
            <person name="Kim H.J."/>
            <person name="Triplett B.A."/>
        </authorList>
    </citation>
    <scope>NUCLEOTIDE SEQUENCE [LARGE SCALE GENOMIC DNA]</scope>
    <source>
        <strain evidence="1 2">S18795</strain>
    </source>
</reference>
<organism evidence="1 2">
    <name type="scientific">Stenotrophomonas pavanii</name>
    <dbReference type="NCBI Taxonomy" id="487698"/>
    <lineage>
        <taxon>Bacteria</taxon>
        <taxon>Pseudomonadati</taxon>
        <taxon>Pseudomonadota</taxon>
        <taxon>Gammaproteobacteria</taxon>
        <taxon>Lysobacterales</taxon>
        <taxon>Lysobacteraceae</taxon>
        <taxon>Stenotrophomonas</taxon>
    </lineage>
</organism>
<evidence type="ECO:0000313" key="2">
    <source>
        <dbReference type="Proteomes" id="UP000197904"/>
    </source>
</evidence>
<evidence type="ECO:0000313" key="1">
    <source>
        <dbReference type="EMBL" id="OWR29248.1"/>
    </source>
</evidence>
<gene>
    <name evidence="1" type="ORF">CEE55_17550</name>
</gene>
<proteinExistence type="predicted"/>
<comment type="caution">
    <text evidence="1">The sequence shown here is derived from an EMBL/GenBank/DDBJ whole genome shotgun (WGS) entry which is preliminary data.</text>
</comment>
<accession>A0A246KV12</accession>
<name>A0A246KV12_9GAMM</name>